<keyword evidence="2" id="KW-1185">Reference proteome</keyword>
<dbReference type="GeneID" id="91088938"/>
<reference evidence="1" key="2">
    <citation type="journal article" date="2022" name="Elife">
        <title>Obligate sexual reproduction of a homothallic fungus closely related to the Cryptococcus pathogenic species complex.</title>
        <authorList>
            <person name="Passer A.R."/>
            <person name="Clancey S.A."/>
            <person name="Shea T."/>
            <person name="David-Palma M."/>
            <person name="Averette A.F."/>
            <person name="Boekhout T."/>
            <person name="Porcel B.M."/>
            <person name="Nowrousian M."/>
            <person name="Cuomo C.A."/>
            <person name="Sun S."/>
            <person name="Heitman J."/>
            <person name="Coelho M.A."/>
        </authorList>
    </citation>
    <scope>NUCLEOTIDE SEQUENCE</scope>
    <source>
        <strain evidence="1">CBS 7841</strain>
    </source>
</reference>
<reference evidence="1" key="3">
    <citation type="submission" date="2024-01" db="EMBL/GenBank/DDBJ databases">
        <authorList>
            <person name="Coelho M.A."/>
            <person name="David-Palma M."/>
            <person name="Shea T."/>
            <person name="Sun S."/>
            <person name="Cuomo C.A."/>
            <person name="Heitman J."/>
        </authorList>
    </citation>
    <scope>NUCLEOTIDE SEQUENCE</scope>
    <source>
        <strain evidence="1">CBS 7841</strain>
    </source>
</reference>
<sequence length="142" mass="15691">MPSVKLFALVTVRALDSLPLPFLMVVFVACLALLQLPVAPPSSLLPTHTSPSLSRRNPLTASLEKPARFHLIFKAAAASLPKHSRSKSYTYGATADKREQHIVYTVQSVRGNVRRNSKQLREWRSGLGVVEEVEGECEKEVV</sequence>
<accession>A0AAJ8M2T3</accession>
<organism evidence="1 2">
    <name type="scientific">Cryptococcus depauperatus CBS 7841</name>
    <dbReference type="NCBI Taxonomy" id="1295531"/>
    <lineage>
        <taxon>Eukaryota</taxon>
        <taxon>Fungi</taxon>
        <taxon>Dikarya</taxon>
        <taxon>Basidiomycota</taxon>
        <taxon>Agaricomycotina</taxon>
        <taxon>Tremellomycetes</taxon>
        <taxon>Tremellales</taxon>
        <taxon>Cryptococcaceae</taxon>
        <taxon>Cryptococcus</taxon>
    </lineage>
</organism>
<dbReference type="RefSeq" id="XP_066070203.1">
    <property type="nucleotide sequence ID" value="XM_066214106.1"/>
</dbReference>
<dbReference type="Proteomes" id="UP000094043">
    <property type="component" value="Chromosome 5"/>
</dbReference>
<evidence type="ECO:0000313" key="1">
    <source>
        <dbReference type="EMBL" id="WVN89503.1"/>
    </source>
</evidence>
<reference evidence="1" key="1">
    <citation type="submission" date="2016-06" db="EMBL/GenBank/DDBJ databases">
        <authorList>
            <person name="Cuomo C."/>
            <person name="Litvintseva A."/>
            <person name="Heitman J."/>
            <person name="Chen Y."/>
            <person name="Sun S."/>
            <person name="Springer D."/>
            <person name="Dromer F."/>
            <person name="Young S."/>
            <person name="Zeng Q."/>
            <person name="Chapman S."/>
            <person name="Gujja S."/>
            <person name="Saif S."/>
            <person name="Birren B."/>
        </authorList>
    </citation>
    <scope>NUCLEOTIDE SEQUENCE</scope>
    <source>
        <strain evidence="1">CBS 7841</strain>
    </source>
</reference>
<dbReference type="PROSITE" id="PS51257">
    <property type="entry name" value="PROKAR_LIPOPROTEIN"/>
    <property type="match status" value="1"/>
</dbReference>
<evidence type="ECO:0000313" key="2">
    <source>
        <dbReference type="Proteomes" id="UP000094043"/>
    </source>
</evidence>
<dbReference type="KEGG" id="cdep:91088938"/>
<name>A0AAJ8M2T3_9TREE</name>
<dbReference type="EMBL" id="CP143788">
    <property type="protein sequence ID" value="WVN89503.1"/>
    <property type="molecule type" value="Genomic_DNA"/>
</dbReference>
<proteinExistence type="predicted"/>
<dbReference type="AlphaFoldDB" id="A0AAJ8M2T3"/>
<gene>
    <name evidence="1" type="ORF">L203_104728</name>
</gene>
<protein>
    <submittedName>
        <fullName evidence="1">Uncharacterized protein</fullName>
    </submittedName>
</protein>